<dbReference type="SUPFAM" id="SSF55073">
    <property type="entry name" value="Nucleotide cyclase"/>
    <property type="match status" value="1"/>
</dbReference>
<evidence type="ECO:0000256" key="6">
    <source>
        <dbReference type="SAM" id="Phobius"/>
    </source>
</evidence>
<keyword evidence="11" id="KW-1185">Reference proteome</keyword>
<comment type="caution">
    <text evidence="10">The sequence shown here is derived from an EMBL/GenBank/DDBJ whole genome shotgun (WGS) entry which is preliminary data.</text>
</comment>
<keyword evidence="3 6" id="KW-0812">Transmembrane</keyword>
<dbReference type="PROSITE" id="PS50112">
    <property type="entry name" value="PAS"/>
    <property type="match status" value="1"/>
</dbReference>
<keyword evidence="4 6" id="KW-1133">Transmembrane helix</keyword>
<dbReference type="PANTHER" id="PTHR44757:SF2">
    <property type="entry name" value="BIOFILM ARCHITECTURE MAINTENANCE PROTEIN MBAA"/>
    <property type="match status" value="1"/>
</dbReference>
<evidence type="ECO:0000256" key="4">
    <source>
        <dbReference type="ARBA" id="ARBA00022989"/>
    </source>
</evidence>
<dbReference type="InterPro" id="IPR043128">
    <property type="entry name" value="Rev_trsase/Diguanyl_cyclase"/>
</dbReference>
<evidence type="ECO:0000256" key="1">
    <source>
        <dbReference type="ARBA" id="ARBA00004651"/>
    </source>
</evidence>
<evidence type="ECO:0000259" key="8">
    <source>
        <dbReference type="PROSITE" id="PS50885"/>
    </source>
</evidence>
<protein>
    <submittedName>
        <fullName evidence="10">Diguanylate cyclase</fullName>
    </submittedName>
</protein>
<evidence type="ECO:0000313" key="11">
    <source>
        <dbReference type="Proteomes" id="UP000482578"/>
    </source>
</evidence>
<comment type="subcellular location">
    <subcellularLocation>
        <location evidence="1">Cell membrane</location>
        <topology evidence="1">Multi-pass membrane protein</topology>
    </subcellularLocation>
</comment>
<dbReference type="SMART" id="SM00304">
    <property type="entry name" value="HAMP"/>
    <property type="match status" value="1"/>
</dbReference>
<dbReference type="CDD" id="cd18774">
    <property type="entry name" value="PDC2_HK_sensor"/>
    <property type="match status" value="1"/>
</dbReference>
<gene>
    <name evidence="10" type="ORF">GZH52_03855</name>
</gene>
<reference evidence="10 11" key="1">
    <citation type="submission" date="2020-02" db="EMBL/GenBank/DDBJ databases">
        <authorList>
            <person name="Yang Z."/>
        </authorList>
    </citation>
    <scope>NUCLEOTIDE SEQUENCE [LARGE SCALE GENOMIC DNA]</scope>
    <source>
        <strain evidence="10 11">HX-7-9</strain>
    </source>
</reference>
<dbReference type="FunFam" id="3.30.70.270:FF:000001">
    <property type="entry name" value="Diguanylate cyclase domain protein"/>
    <property type="match status" value="1"/>
</dbReference>
<dbReference type="SMART" id="SM00267">
    <property type="entry name" value="GGDEF"/>
    <property type="match status" value="1"/>
</dbReference>
<dbReference type="Gene3D" id="3.30.70.270">
    <property type="match status" value="1"/>
</dbReference>
<dbReference type="InterPro" id="IPR003660">
    <property type="entry name" value="HAMP_dom"/>
</dbReference>
<accession>A0A6B2KP23</accession>
<dbReference type="InterPro" id="IPR029787">
    <property type="entry name" value="Nucleotide_cyclase"/>
</dbReference>
<dbReference type="PANTHER" id="PTHR44757">
    <property type="entry name" value="DIGUANYLATE CYCLASE DGCP"/>
    <property type="match status" value="1"/>
</dbReference>
<name>A0A6B2KP23_9NEIS</name>
<proteinExistence type="predicted"/>
<feature type="transmembrane region" description="Helical" evidence="6">
    <location>
        <begin position="293"/>
        <end position="312"/>
    </location>
</feature>
<dbReference type="RefSeq" id="WP_163315187.1">
    <property type="nucleotide sequence ID" value="NZ_JAAGAA010000003.1"/>
</dbReference>
<dbReference type="CDD" id="cd00130">
    <property type="entry name" value="PAS"/>
    <property type="match status" value="1"/>
</dbReference>
<dbReference type="CDD" id="cd12914">
    <property type="entry name" value="PDC1_DGC_like"/>
    <property type="match status" value="1"/>
</dbReference>
<dbReference type="NCBIfam" id="TIGR00254">
    <property type="entry name" value="GGDEF"/>
    <property type="match status" value="1"/>
</dbReference>
<dbReference type="Pfam" id="PF02743">
    <property type="entry name" value="dCache_1"/>
    <property type="match status" value="1"/>
</dbReference>
<evidence type="ECO:0000259" key="7">
    <source>
        <dbReference type="PROSITE" id="PS50112"/>
    </source>
</evidence>
<evidence type="ECO:0000256" key="3">
    <source>
        <dbReference type="ARBA" id="ARBA00022692"/>
    </source>
</evidence>
<dbReference type="PROSITE" id="PS50885">
    <property type="entry name" value="HAMP"/>
    <property type="match status" value="1"/>
</dbReference>
<dbReference type="InterPro" id="IPR052155">
    <property type="entry name" value="Biofilm_reg_signaling"/>
</dbReference>
<dbReference type="SUPFAM" id="SSF55785">
    <property type="entry name" value="PYP-like sensor domain (PAS domain)"/>
    <property type="match status" value="2"/>
</dbReference>
<dbReference type="SMART" id="SM00091">
    <property type="entry name" value="PAS"/>
    <property type="match status" value="2"/>
</dbReference>
<dbReference type="InterPro" id="IPR035965">
    <property type="entry name" value="PAS-like_dom_sf"/>
</dbReference>
<dbReference type="CDD" id="cd01949">
    <property type="entry name" value="GGDEF"/>
    <property type="match status" value="1"/>
</dbReference>
<dbReference type="Gene3D" id="6.10.340.10">
    <property type="match status" value="1"/>
</dbReference>
<feature type="domain" description="HAMP" evidence="8">
    <location>
        <begin position="313"/>
        <end position="365"/>
    </location>
</feature>
<evidence type="ECO:0000256" key="2">
    <source>
        <dbReference type="ARBA" id="ARBA00022475"/>
    </source>
</evidence>
<dbReference type="AlphaFoldDB" id="A0A6B2KP23"/>
<dbReference type="InterPro" id="IPR033479">
    <property type="entry name" value="dCache_1"/>
</dbReference>
<dbReference type="GO" id="GO:0003824">
    <property type="term" value="F:catalytic activity"/>
    <property type="evidence" value="ECO:0007669"/>
    <property type="project" value="UniProtKB-ARBA"/>
</dbReference>
<keyword evidence="2" id="KW-1003">Cell membrane</keyword>
<feature type="domain" description="PAS" evidence="7">
    <location>
        <begin position="485"/>
        <end position="543"/>
    </location>
</feature>
<dbReference type="Pfam" id="PF13188">
    <property type="entry name" value="PAS_8"/>
    <property type="match status" value="2"/>
</dbReference>
<dbReference type="Gene3D" id="3.30.450.20">
    <property type="entry name" value="PAS domain"/>
    <property type="match status" value="3"/>
</dbReference>
<dbReference type="EMBL" id="JAAGAA010000003">
    <property type="protein sequence ID" value="NDV11930.1"/>
    <property type="molecule type" value="Genomic_DNA"/>
</dbReference>
<evidence type="ECO:0000259" key="9">
    <source>
        <dbReference type="PROSITE" id="PS50887"/>
    </source>
</evidence>
<dbReference type="Pfam" id="PF00990">
    <property type="entry name" value="GGDEF"/>
    <property type="match status" value="1"/>
</dbReference>
<dbReference type="InterPro" id="IPR000160">
    <property type="entry name" value="GGDEF_dom"/>
</dbReference>
<dbReference type="GO" id="GO:0005886">
    <property type="term" value="C:plasma membrane"/>
    <property type="evidence" value="ECO:0007669"/>
    <property type="project" value="UniProtKB-SubCell"/>
</dbReference>
<organism evidence="10 11">
    <name type="scientific">Crenobacter caeni</name>
    <dbReference type="NCBI Taxonomy" id="2705474"/>
    <lineage>
        <taxon>Bacteria</taxon>
        <taxon>Pseudomonadati</taxon>
        <taxon>Pseudomonadota</taxon>
        <taxon>Betaproteobacteria</taxon>
        <taxon>Neisseriales</taxon>
        <taxon>Neisseriaceae</taxon>
        <taxon>Crenobacter</taxon>
    </lineage>
</organism>
<evidence type="ECO:0000313" key="10">
    <source>
        <dbReference type="EMBL" id="NDV11930.1"/>
    </source>
</evidence>
<dbReference type="GO" id="GO:0007165">
    <property type="term" value="P:signal transduction"/>
    <property type="evidence" value="ECO:0007669"/>
    <property type="project" value="InterPro"/>
</dbReference>
<feature type="domain" description="GGDEF" evidence="9">
    <location>
        <begin position="639"/>
        <end position="771"/>
    </location>
</feature>
<feature type="transmembrane region" description="Helical" evidence="6">
    <location>
        <begin position="12"/>
        <end position="37"/>
    </location>
</feature>
<dbReference type="Proteomes" id="UP000482578">
    <property type="component" value="Unassembled WGS sequence"/>
</dbReference>
<dbReference type="InterPro" id="IPR000014">
    <property type="entry name" value="PAS"/>
</dbReference>
<dbReference type="PROSITE" id="PS50887">
    <property type="entry name" value="GGDEF"/>
    <property type="match status" value="1"/>
</dbReference>
<evidence type="ECO:0000256" key="5">
    <source>
        <dbReference type="ARBA" id="ARBA00023136"/>
    </source>
</evidence>
<keyword evidence="5 6" id="KW-0472">Membrane</keyword>
<sequence length="771" mass="82559">MRVLRLVDTRSLKFRAALFCAVFGWLLSAVLIGAYYLESRGALEAMQRAQVAALVERTATDFDDRLRQRLRLVSEGAAQLTVDAEQLPREAASLVTRFSHFKGPFSAAILYDRHGNIIADYPSQPGRVGVSVAERDYFRLTRDTLRPQISDPFLAKTGRRLLVVTAPILGPDGEFAGMLAGSLELFSQEMFGELAGIRIGEQGYIVLLSKQSGRFIYHPAPTLIDRSFQLAGELPSLARALAGGVASVGREGLPDGGEGITAYRPLQAAGWVLGGALPASEADAPLLALTRTLLGLGLVWLLLVPPLAWWLMRRLLRPLDAIEAQLERAQAGDGHVPLAEDGVRELAHLARAYNRALAAREASEADAAEREAFFRALNEASPLGVLVCSRSGAPRYMNQMAHTLLGATDGRWLHNAHGDDCARILRALADAGESAGVTQLRARFRTPGGERLLEASVVALDAACCLVVLLDITRQDAEFQALQGERERQAAILESIADAVVLTNHRDEVEYLNAPAQRMLGVRGAGALGRRLGAVVGLLAPESGLPIGARVLEAEGRKTLELDLETASGSRRAVTLTLSSVCAQGAMQGYRVYVLHDDTERRAREASHRYQALHDPLTGLFNRRGLEAALHQALQAGTVRAALAVLDLDGFKAVNDRGGHAAGDLMLQQVGQLLAQRVREGDTVARLGGDEFALLLPGCPPDAAQQLLERIGTEITRLRVAAADGSALGLSASAGVTALSADDDAATALARADAACYRAKHAGRDRVELAV</sequence>
<dbReference type="Pfam" id="PF00672">
    <property type="entry name" value="HAMP"/>
    <property type="match status" value="1"/>
</dbReference>